<keyword evidence="6" id="KW-1185">Reference proteome</keyword>
<dbReference type="GO" id="GO:0045095">
    <property type="term" value="C:keratin filament"/>
    <property type="evidence" value="ECO:0007669"/>
    <property type="project" value="TreeGrafter"/>
</dbReference>
<dbReference type="Proteomes" id="UP000694388">
    <property type="component" value="Unplaced"/>
</dbReference>
<keyword evidence="2 3" id="KW-0175">Coiled coil</keyword>
<dbReference type="SUPFAM" id="SSF64593">
    <property type="entry name" value="Intermediate filament protein, coiled coil region"/>
    <property type="match status" value="1"/>
</dbReference>
<evidence type="ECO:0000259" key="4">
    <source>
        <dbReference type="PROSITE" id="PS51842"/>
    </source>
</evidence>
<feature type="coiled-coil region" evidence="3">
    <location>
        <begin position="263"/>
        <end position="304"/>
    </location>
</feature>
<dbReference type="Gene3D" id="1.20.5.1160">
    <property type="entry name" value="Vasodilator-stimulated phosphoprotein"/>
    <property type="match status" value="1"/>
</dbReference>
<dbReference type="PANTHER" id="PTHR45616:SF1">
    <property type="entry name" value="KERATIN, TYPE II CYTOSKELETAL 80"/>
    <property type="match status" value="1"/>
</dbReference>
<dbReference type="Pfam" id="PF00038">
    <property type="entry name" value="Filament"/>
    <property type="match status" value="1"/>
</dbReference>
<dbReference type="GeneTree" id="ENSGT00940000162738"/>
<dbReference type="GO" id="GO:0005615">
    <property type="term" value="C:extracellular space"/>
    <property type="evidence" value="ECO:0007669"/>
    <property type="project" value="TreeGrafter"/>
</dbReference>
<dbReference type="Gene3D" id="1.20.5.500">
    <property type="entry name" value="Single helix bin"/>
    <property type="match status" value="1"/>
</dbReference>
<dbReference type="InterPro" id="IPR039008">
    <property type="entry name" value="IF_rod_dom"/>
</dbReference>
<feature type="coiled-coil region" evidence="3">
    <location>
        <begin position="72"/>
        <end position="141"/>
    </location>
</feature>
<evidence type="ECO:0000313" key="5">
    <source>
        <dbReference type="Ensembl" id="ENSEBUP00000015898.1"/>
    </source>
</evidence>
<dbReference type="PANTHER" id="PTHR45616">
    <property type="entry name" value="GATA-TYPE DOMAIN-CONTAINING PROTEIN"/>
    <property type="match status" value="1"/>
</dbReference>
<evidence type="ECO:0000256" key="3">
    <source>
        <dbReference type="SAM" id="Coils"/>
    </source>
</evidence>
<sequence>MRLYNCQRGGGKNVLAQRMAGSGGRKRVPLLRGHLLGRRCLSAGSQPLGAPSREVRLDSGVPELRTKEKDAIKHLNNRFANLIEKVSTLQQQNKVLEAQWFALQQKVPADVGVEKGFQKYIDVLQQQLNTLHDKKSQLQSHLLQTRESVQANKGRYETEIDKRTQKDLGLLEIKKDVGIFRFKKTEKECEKKILVDEIDFLKMLFAKEIQDLELQIKDASLFVSVDTNHSLDFEGIISEVRAEYDAITAQSQANAQDFYRKKLLDISTSADNANNQLHEAKAEMVKMSLQIKRMKAQLDSLKKQL</sequence>
<dbReference type="AlphaFoldDB" id="A0A8C4QIK3"/>
<keyword evidence="1" id="KW-0403">Intermediate filament</keyword>
<dbReference type="GO" id="GO:0030280">
    <property type="term" value="F:structural constituent of skin epidermis"/>
    <property type="evidence" value="ECO:0007669"/>
    <property type="project" value="TreeGrafter"/>
</dbReference>
<feature type="domain" description="IF rod" evidence="4">
    <location>
        <begin position="68"/>
        <end position="305"/>
    </location>
</feature>
<reference evidence="5" key="2">
    <citation type="submission" date="2025-09" db="UniProtKB">
        <authorList>
            <consortium name="Ensembl"/>
        </authorList>
    </citation>
    <scope>IDENTIFICATION</scope>
</reference>
<organism evidence="5 6">
    <name type="scientific">Eptatretus burgeri</name>
    <name type="common">Inshore hagfish</name>
    <dbReference type="NCBI Taxonomy" id="7764"/>
    <lineage>
        <taxon>Eukaryota</taxon>
        <taxon>Metazoa</taxon>
        <taxon>Chordata</taxon>
        <taxon>Craniata</taxon>
        <taxon>Vertebrata</taxon>
        <taxon>Cyclostomata</taxon>
        <taxon>Myxini</taxon>
        <taxon>Myxiniformes</taxon>
        <taxon>Myxinidae</taxon>
        <taxon>Eptatretinae</taxon>
        <taxon>Eptatretus</taxon>
    </lineage>
</organism>
<evidence type="ECO:0000256" key="1">
    <source>
        <dbReference type="ARBA" id="ARBA00022754"/>
    </source>
</evidence>
<evidence type="ECO:0000256" key="2">
    <source>
        <dbReference type="ARBA" id="ARBA00023054"/>
    </source>
</evidence>
<protein>
    <recommendedName>
        <fullName evidence="4">IF rod domain-containing protein</fullName>
    </recommendedName>
</protein>
<accession>A0A8C4QIK3</accession>
<dbReference type="GO" id="GO:0031424">
    <property type="term" value="P:keratinization"/>
    <property type="evidence" value="ECO:0007669"/>
    <property type="project" value="TreeGrafter"/>
</dbReference>
<dbReference type="OMA" id="TIREQEH"/>
<proteinExistence type="predicted"/>
<dbReference type="GO" id="GO:0045109">
    <property type="term" value="P:intermediate filament organization"/>
    <property type="evidence" value="ECO:0007669"/>
    <property type="project" value="TreeGrafter"/>
</dbReference>
<reference evidence="5" key="1">
    <citation type="submission" date="2025-08" db="UniProtKB">
        <authorList>
            <consortium name="Ensembl"/>
        </authorList>
    </citation>
    <scope>IDENTIFICATION</scope>
</reference>
<dbReference type="SMART" id="SM01391">
    <property type="entry name" value="Filament"/>
    <property type="match status" value="1"/>
</dbReference>
<evidence type="ECO:0000313" key="6">
    <source>
        <dbReference type="Proteomes" id="UP000694388"/>
    </source>
</evidence>
<dbReference type="Ensembl" id="ENSEBUT00000016474.1">
    <property type="protein sequence ID" value="ENSEBUP00000015898.1"/>
    <property type="gene ID" value="ENSEBUG00000010007.1"/>
</dbReference>
<dbReference type="PROSITE" id="PS51842">
    <property type="entry name" value="IF_ROD_2"/>
    <property type="match status" value="1"/>
</dbReference>
<name>A0A8C4QIK3_EPTBU</name>